<organism evidence="10 11">
    <name type="scientific">Candidatus Roizmanbacteria bacterium CG_4_10_14_0_2_um_filter_36_9</name>
    <dbReference type="NCBI Taxonomy" id="1974823"/>
    <lineage>
        <taxon>Bacteria</taxon>
        <taxon>Candidatus Roizmaniibacteriota</taxon>
    </lineage>
</organism>
<dbReference type="Gene3D" id="3.40.33.10">
    <property type="entry name" value="CAP"/>
    <property type="match status" value="1"/>
</dbReference>
<dbReference type="SUPFAM" id="SSF55797">
    <property type="entry name" value="PR-1-like"/>
    <property type="match status" value="1"/>
</dbReference>
<dbReference type="NCBIfam" id="TIGR02227">
    <property type="entry name" value="sigpep_I_bact"/>
    <property type="match status" value="1"/>
</dbReference>
<dbReference type="CDD" id="cd05379">
    <property type="entry name" value="CAP_bacterial"/>
    <property type="match status" value="1"/>
</dbReference>
<evidence type="ECO:0000313" key="11">
    <source>
        <dbReference type="Proteomes" id="UP000230027"/>
    </source>
</evidence>
<keyword evidence="7" id="KW-0645">Protease</keyword>
<dbReference type="GO" id="GO:0009003">
    <property type="term" value="F:signal peptidase activity"/>
    <property type="evidence" value="ECO:0007669"/>
    <property type="project" value="UniProtKB-EC"/>
</dbReference>
<feature type="transmembrane region" description="Helical" evidence="7">
    <location>
        <begin position="20"/>
        <end position="40"/>
    </location>
</feature>
<dbReference type="Gene3D" id="2.10.109.10">
    <property type="entry name" value="Umud Fragment, subunit A"/>
    <property type="match status" value="1"/>
</dbReference>
<feature type="active site" evidence="5">
    <location>
        <position position="56"/>
    </location>
</feature>
<dbReference type="PROSITE" id="PS50889">
    <property type="entry name" value="S4"/>
    <property type="match status" value="1"/>
</dbReference>
<dbReference type="PRINTS" id="PR00727">
    <property type="entry name" value="LEADERPTASE"/>
</dbReference>
<dbReference type="GO" id="GO:0016020">
    <property type="term" value="C:membrane"/>
    <property type="evidence" value="ECO:0007669"/>
    <property type="project" value="UniProtKB-SubCell"/>
</dbReference>
<dbReference type="InterPro" id="IPR019533">
    <property type="entry name" value="Peptidase_S26"/>
</dbReference>
<evidence type="ECO:0000256" key="2">
    <source>
        <dbReference type="ARBA" id="ARBA00009370"/>
    </source>
</evidence>
<keyword evidence="7" id="KW-1133">Transmembrane helix</keyword>
<dbReference type="GO" id="GO:0003723">
    <property type="term" value="F:RNA binding"/>
    <property type="evidence" value="ECO:0007669"/>
    <property type="project" value="UniProtKB-KW"/>
</dbReference>
<dbReference type="Pfam" id="PF10502">
    <property type="entry name" value="Peptidase_S26"/>
    <property type="match status" value="1"/>
</dbReference>
<dbReference type="PANTHER" id="PTHR43390:SF1">
    <property type="entry name" value="CHLOROPLAST PROCESSING PEPTIDASE"/>
    <property type="match status" value="1"/>
</dbReference>
<proteinExistence type="inferred from homology"/>
<keyword evidence="6" id="KW-0694">RNA-binding</keyword>
<dbReference type="PANTHER" id="PTHR43390">
    <property type="entry name" value="SIGNAL PEPTIDASE I"/>
    <property type="match status" value="1"/>
</dbReference>
<dbReference type="GO" id="GO:0004252">
    <property type="term" value="F:serine-type endopeptidase activity"/>
    <property type="evidence" value="ECO:0007669"/>
    <property type="project" value="InterPro"/>
</dbReference>
<evidence type="ECO:0000256" key="3">
    <source>
        <dbReference type="ARBA" id="ARBA00013208"/>
    </source>
</evidence>
<dbReference type="InterPro" id="IPR014044">
    <property type="entry name" value="CAP_dom"/>
</dbReference>
<dbReference type="PROSITE" id="PS00760">
    <property type="entry name" value="SPASE_I_2"/>
    <property type="match status" value="1"/>
</dbReference>
<feature type="domain" description="SCP" evidence="8">
    <location>
        <begin position="233"/>
        <end position="333"/>
    </location>
</feature>
<dbReference type="InterPro" id="IPR035940">
    <property type="entry name" value="CAP_sf"/>
</dbReference>
<evidence type="ECO:0000256" key="5">
    <source>
        <dbReference type="PIRSR" id="PIRSR600223-1"/>
    </source>
</evidence>
<dbReference type="InterPro" id="IPR036286">
    <property type="entry name" value="LexA/Signal_pep-like_sf"/>
</dbReference>
<dbReference type="InterPro" id="IPR000223">
    <property type="entry name" value="Pept_S26A_signal_pept_1"/>
</dbReference>
<keyword evidence="7" id="KW-0812">Transmembrane</keyword>
<evidence type="ECO:0000313" key="10">
    <source>
        <dbReference type="EMBL" id="PIZ66555.1"/>
    </source>
</evidence>
<evidence type="ECO:0000256" key="4">
    <source>
        <dbReference type="ARBA" id="ARBA00022801"/>
    </source>
</evidence>
<comment type="similarity">
    <text evidence="2 7">Belongs to the peptidase S26 family.</text>
</comment>
<comment type="catalytic activity">
    <reaction evidence="1 7">
        <text>Cleavage of hydrophobic, N-terminal signal or leader sequences from secreted and periplasmic proteins.</text>
        <dbReference type="EC" id="3.4.21.89"/>
    </reaction>
</comment>
<gene>
    <name evidence="10" type="primary">lepB</name>
    <name evidence="10" type="ORF">COY14_00140</name>
</gene>
<dbReference type="Proteomes" id="UP000230027">
    <property type="component" value="Unassembled WGS sequence"/>
</dbReference>
<evidence type="ECO:0000259" key="9">
    <source>
        <dbReference type="Pfam" id="PF10502"/>
    </source>
</evidence>
<comment type="caution">
    <text evidence="10">The sequence shown here is derived from an EMBL/GenBank/DDBJ whole genome shotgun (WGS) entry which is preliminary data.</text>
</comment>
<dbReference type="GO" id="GO:0006465">
    <property type="term" value="P:signal peptide processing"/>
    <property type="evidence" value="ECO:0007669"/>
    <property type="project" value="InterPro"/>
</dbReference>
<protein>
    <recommendedName>
        <fullName evidence="3 7">Signal peptidase I</fullName>
        <ecNumber evidence="3 7">3.4.21.89</ecNumber>
    </recommendedName>
</protein>
<dbReference type="EMBL" id="PFOD01000004">
    <property type="protein sequence ID" value="PIZ66555.1"/>
    <property type="molecule type" value="Genomic_DNA"/>
</dbReference>
<comment type="subcellular location">
    <subcellularLocation>
        <location evidence="7">Membrane</location>
        <topology evidence="7">Single-pass type II membrane protein</topology>
    </subcellularLocation>
</comment>
<keyword evidence="4 7" id="KW-0378">Hydrolase</keyword>
<name>A0A2M7U6E1_9BACT</name>
<dbReference type="Pfam" id="PF00188">
    <property type="entry name" value="CAP"/>
    <property type="match status" value="1"/>
</dbReference>
<dbReference type="CDD" id="cd06530">
    <property type="entry name" value="S26_SPase_I"/>
    <property type="match status" value="1"/>
</dbReference>
<feature type="domain" description="Peptidase S26" evidence="9">
    <location>
        <begin position="28"/>
        <end position="193"/>
    </location>
</feature>
<reference evidence="11" key="1">
    <citation type="submission" date="2017-09" db="EMBL/GenBank/DDBJ databases">
        <title>Depth-based differentiation of microbial function through sediment-hosted aquifers and enrichment of novel symbionts in the deep terrestrial subsurface.</title>
        <authorList>
            <person name="Probst A.J."/>
            <person name="Ladd B."/>
            <person name="Jarett J.K."/>
            <person name="Geller-Mcgrath D.E."/>
            <person name="Sieber C.M.K."/>
            <person name="Emerson J.B."/>
            <person name="Anantharaman K."/>
            <person name="Thomas B.C."/>
            <person name="Malmstrom R."/>
            <person name="Stieglmeier M."/>
            <person name="Klingl A."/>
            <person name="Woyke T."/>
            <person name="Ryan C.M."/>
            <person name="Banfield J.F."/>
        </authorList>
    </citation>
    <scope>NUCLEOTIDE SEQUENCE [LARGE SCALE GENOMIC DNA]</scope>
</reference>
<evidence type="ECO:0000256" key="7">
    <source>
        <dbReference type="RuleBase" id="RU362042"/>
    </source>
</evidence>
<accession>A0A2M7U6E1</accession>
<evidence type="ECO:0000259" key="8">
    <source>
        <dbReference type="Pfam" id="PF00188"/>
    </source>
</evidence>
<dbReference type="AlphaFoldDB" id="A0A2M7U6E1"/>
<evidence type="ECO:0000256" key="1">
    <source>
        <dbReference type="ARBA" id="ARBA00000677"/>
    </source>
</evidence>
<dbReference type="EC" id="3.4.21.89" evidence="3 7"/>
<keyword evidence="7" id="KW-0472">Membrane</keyword>
<dbReference type="SUPFAM" id="SSF51306">
    <property type="entry name" value="LexA/Signal peptidase"/>
    <property type="match status" value="1"/>
</dbReference>
<feature type="active site" evidence="5">
    <location>
        <position position="115"/>
    </location>
</feature>
<dbReference type="InterPro" id="IPR019757">
    <property type="entry name" value="Pept_S26A_signal_pept_1_Lys-AS"/>
</dbReference>
<sequence>MPRKSQSLLYQIFIWPLKTILFVLRISFLTGIIIAIWYFLQIVGIFTVRVPVSGASMLPTFPEEGVISFQRYYSNAKLQKYIPQTIQHGDVVVFENKKTHEELKRQEKDATGFVKRAVGLPGDTVLIENGYVYVNGKKIKESYILKPRSTYGSKEVKDCQPVKVPDGKVFVLGDNRKISMDTRQIGLVSFQDIKYYIPFEKQLGSYDKNWRDTTDDFTKEHDSLFDVKEYTALLNDERKKNGLAALKYEPKLEDSASRRAKVMLKFDEFESSAPKSGYSMKDAMTDAGYSNITYGEFPMLGYYDAQELFEAFLERPGAKEFLLNEDYDDIGVSTFVGELNNCPVQIVIQHLAGYIPPNYGSGEITSWEDGLNKLKSVQTGWSKLKDYEEFYTNNRQDVDRINEIINLRTNRFTQIISRMKANEWLTTEERGWIEQDKNLSDEQNRIADNLNK</sequence>
<evidence type="ECO:0000256" key="6">
    <source>
        <dbReference type="PROSITE-ProRule" id="PRU00182"/>
    </source>
</evidence>